<dbReference type="Gene3D" id="3.90.1340.10">
    <property type="entry name" value="Phage tail collar domain"/>
    <property type="match status" value="1"/>
</dbReference>
<reference evidence="2 3" key="1">
    <citation type="submission" date="2016-10" db="EMBL/GenBank/DDBJ databases">
        <authorList>
            <person name="de Groot N.N."/>
        </authorList>
    </citation>
    <scope>NUCLEOTIDE SEQUENCE [LARGE SCALE GENOMIC DNA]</scope>
    <source>
        <strain evidence="2 3">ATCC 43154</strain>
    </source>
</reference>
<dbReference type="Pfam" id="PF07484">
    <property type="entry name" value="Collar"/>
    <property type="match status" value="1"/>
</dbReference>
<protein>
    <submittedName>
        <fullName evidence="2">Microcystin-dependent protein</fullName>
    </submittedName>
</protein>
<name>A0A1I4MRP4_9BURK</name>
<dbReference type="AlphaFoldDB" id="A0A1I4MRP4"/>
<dbReference type="SUPFAM" id="SSF88874">
    <property type="entry name" value="Receptor-binding domain of short tail fibre protein gp12"/>
    <property type="match status" value="1"/>
</dbReference>
<sequence>MDPFVGQIILWPVPWVPEGWALCDGSTLNVQQYAALFSLIGITYGGNGSSTFQLPDLRSKVPLGSQVMQTIGQASGAASASVTAVGSGSVTVGVNNMPSHTHTATFTPGASTSVNVAIPVDSGGETDNVPGTTLVLGKAIAGLAAAKIYSSNPANTTLKPFSASVVGGGGTIANANTGGGQAIPFTVSVPVSVSTLQPALTMNYIIALTGIYPPRP</sequence>
<dbReference type="STRING" id="758825.SAMN02982985_02586"/>
<evidence type="ECO:0000313" key="2">
    <source>
        <dbReference type="EMBL" id="SFM05919.1"/>
    </source>
</evidence>
<gene>
    <name evidence="2" type="ORF">SAMN02982985_02586</name>
</gene>
<dbReference type="Proteomes" id="UP000199470">
    <property type="component" value="Unassembled WGS sequence"/>
</dbReference>
<evidence type="ECO:0000259" key="1">
    <source>
        <dbReference type="Pfam" id="PF07484"/>
    </source>
</evidence>
<dbReference type="EMBL" id="FOTW01000011">
    <property type="protein sequence ID" value="SFM05919.1"/>
    <property type="molecule type" value="Genomic_DNA"/>
</dbReference>
<keyword evidence="3" id="KW-1185">Reference proteome</keyword>
<evidence type="ECO:0000313" key="3">
    <source>
        <dbReference type="Proteomes" id="UP000199470"/>
    </source>
</evidence>
<dbReference type="InterPro" id="IPR037053">
    <property type="entry name" value="Phage_tail_collar_dom_sf"/>
</dbReference>
<accession>A0A1I4MRP4</accession>
<organism evidence="2 3">
    <name type="scientific">Rugamonas rubra</name>
    <dbReference type="NCBI Taxonomy" id="758825"/>
    <lineage>
        <taxon>Bacteria</taxon>
        <taxon>Pseudomonadati</taxon>
        <taxon>Pseudomonadota</taxon>
        <taxon>Betaproteobacteria</taxon>
        <taxon>Burkholderiales</taxon>
        <taxon>Oxalobacteraceae</taxon>
        <taxon>Telluria group</taxon>
        <taxon>Rugamonas</taxon>
    </lineage>
</organism>
<feature type="domain" description="Phage tail collar" evidence="1">
    <location>
        <begin position="6"/>
        <end position="62"/>
    </location>
</feature>
<dbReference type="RefSeq" id="WP_093388000.1">
    <property type="nucleotide sequence ID" value="NZ_FOTW01000011.1"/>
</dbReference>
<dbReference type="InterPro" id="IPR011083">
    <property type="entry name" value="Phage_tail_collar_dom"/>
</dbReference>
<dbReference type="OrthoDB" id="8613813at2"/>
<proteinExistence type="predicted"/>